<evidence type="ECO:0000256" key="3">
    <source>
        <dbReference type="ARBA" id="ARBA00022679"/>
    </source>
</evidence>
<organism evidence="13 14">
    <name type="scientific">Geodia barretti</name>
    <name type="common">Barrett's horny sponge</name>
    <dbReference type="NCBI Taxonomy" id="519541"/>
    <lineage>
        <taxon>Eukaryota</taxon>
        <taxon>Metazoa</taxon>
        <taxon>Porifera</taxon>
        <taxon>Demospongiae</taxon>
        <taxon>Heteroscleromorpha</taxon>
        <taxon>Tetractinellida</taxon>
        <taxon>Astrophorina</taxon>
        <taxon>Geodiidae</taxon>
        <taxon>Geodia</taxon>
    </lineage>
</organism>
<dbReference type="InterPro" id="IPR014031">
    <property type="entry name" value="Ketoacyl_synth_C"/>
</dbReference>
<evidence type="ECO:0000256" key="10">
    <source>
        <dbReference type="RuleBase" id="RU003694"/>
    </source>
</evidence>
<evidence type="ECO:0000256" key="5">
    <source>
        <dbReference type="ARBA" id="ARBA00023098"/>
    </source>
</evidence>
<evidence type="ECO:0000256" key="7">
    <source>
        <dbReference type="ARBA" id="ARBA00023315"/>
    </source>
</evidence>
<feature type="domain" description="Ketosynthase family 3 (KS3)" evidence="12">
    <location>
        <begin position="11"/>
        <end position="420"/>
    </location>
</feature>
<dbReference type="InterPro" id="IPR017568">
    <property type="entry name" value="3-oxoacyl-ACP_synth-2"/>
</dbReference>
<dbReference type="GO" id="GO:0006633">
    <property type="term" value="P:fatty acid biosynthetic process"/>
    <property type="evidence" value="ECO:0007669"/>
    <property type="project" value="UniProtKB-KW"/>
</dbReference>
<evidence type="ECO:0000259" key="11">
    <source>
        <dbReference type="PROSITE" id="PS50042"/>
    </source>
</evidence>
<evidence type="ECO:0000256" key="8">
    <source>
        <dbReference type="PIRNR" id="PIRNR000447"/>
    </source>
</evidence>
<evidence type="ECO:0000256" key="6">
    <source>
        <dbReference type="ARBA" id="ARBA00023160"/>
    </source>
</evidence>
<evidence type="ECO:0000256" key="4">
    <source>
        <dbReference type="ARBA" id="ARBA00022832"/>
    </source>
</evidence>
<keyword evidence="5" id="KW-0443">Lipid metabolism</keyword>
<dbReference type="NCBIfam" id="NF004970">
    <property type="entry name" value="PRK06333.1"/>
    <property type="match status" value="1"/>
</dbReference>
<dbReference type="PROSITE" id="PS00606">
    <property type="entry name" value="KS3_1"/>
    <property type="match status" value="1"/>
</dbReference>
<evidence type="ECO:0000256" key="1">
    <source>
        <dbReference type="ARBA" id="ARBA00008467"/>
    </source>
</evidence>
<gene>
    <name evidence="13" type="ORF">GBAR_LOCUS19655</name>
</gene>
<dbReference type="AlphaFoldDB" id="A0AA35STD4"/>
<dbReference type="GO" id="GO:0004315">
    <property type="term" value="F:3-oxoacyl-[acyl-carrier-protein] synthase activity"/>
    <property type="evidence" value="ECO:0007669"/>
    <property type="project" value="InterPro"/>
</dbReference>
<dbReference type="Pfam" id="PF02801">
    <property type="entry name" value="Ketoacyl-synt_C"/>
    <property type="match status" value="1"/>
</dbReference>
<dbReference type="PIRSF" id="PIRSF000447">
    <property type="entry name" value="KAS_II"/>
    <property type="match status" value="1"/>
</dbReference>
<dbReference type="InterPro" id="IPR018201">
    <property type="entry name" value="Ketoacyl_synth_AS"/>
</dbReference>
<dbReference type="PANTHER" id="PTHR11712">
    <property type="entry name" value="POLYKETIDE SYNTHASE-RELATED"/>
    <property type="match status" value="1"/>
</dbReference>
<name>A0AA35STD4_GEOBA</name>
<evidence type="ECO:0000313" key="14">
    <source>
        <dbReference type="Proteomes" id="UP001174909"/>
    </source>
</evidence>
<evidence type="ECO:0000259" key="12">
    <source>
        <dbReference type="PROSITE" id="PS52004"/>
    </source>
</evidence>
<dbReference type="NCBIfam" id="TIGR03150">
    <property type="entry name" value="fabF"/>
    <property type="match status" value="1"/>
</dbReference>
<evidence type="ECO:0000256" key="9">
    <source>
        <dbReference type="PIRSR" id="PIRSR000447-1"/>
    </source>
</evidence>
<dbReference type="PROSITE" id="PS50042">
    <property type="entry name" value="CNMP_BINDING_3"/>
    <property type="match status" value="1"/>
</dbReference>
<keyword evidence="6 8" id="KW-0275">Fatty acid biosynthesis</keyword>
<keyword evidence="7" id="KW-0012">Acyltransferase</keyword>
<dbReference type="SUPFAM" id="SSF53901">
    <property type="entry name" value="Thiolase-like"/>
    <property type="match status" value="2"/>
</dbReference>
<dbReference type="NCBIfam" id="NF005589">
    <property type="entry name" value="PRK07314.1"/>
    <property type="match status" value="1"/>
</dbReference>
<evidence type="ECO:0000256" key="2">
    <source>
        <dbReference type="ARBA" id="ARBA00022516"/>
    </source>
</evidence>
<comment type="similarity">
    <text evidence="1 8 10">Belongs to the thiolase-like superfamily. Beta-ketoacyl-ACP synthases family.</text>
</comment>
<dbReference type="Pfam" id="PF00109">
    <property type="entry name" value="ketoacyl-synt"/>
    <property type="match status" value="1"/>
</dbReference>
<dbReference type="FunFam" id="3.40.47.10:FF:000009">
    <property type="entry name" value="3-oxoacyl-[acyl-carrier-protein] synthase 2"/>
    <property type="match status" value="1"/>
</dbReference>
<accession>A0AA35STD4</accession>
<dbReference type="InterPro" id="IPR016039">
    <property type="entry name" value="Thiolase-like"/>
</dbReference>
<proteinExistence type="inferred from homology"/>
<keyword evidence="4" id="KW-0276">Fatty acid metabolism</keyword>
<keyword evidence="2 8" id="KW-0444">Lipid biosynthesis</keyword>
<keyword evidence="3 8" id="KW-0808">Transferase</keyword>
<evidence type="ECO:0000313" key="13">
    <source>
        <dbReference type="EMBL" id="CAI8035013.1"/>
    </source>
</evidence>
<protein>
    <recommendedName>
        <fullName evidence="8">3-oxoacyl-[acyl-carrier-protein] synthase</fullName>
    </recommendedName>
</protein>
<sequence>MANSNEHNRTLRRVVITGLGAVTPLGTDVPTSWQAALRGDNGIGGIQCFDASAFPCRIAGEVKEDFQPLDYIDKKEVKRMDRFVQFALASADMAVADAEMRFAPDESQRYGCLLGVGLGGMATFERNHESLLRTGPQRVSPFFIPMLIGNMAAGHVCMRYGLRGPNSCVSTACAAGTHAIGDSFKIIQRGDADVMLSGGCESVVTPLGVGGFCAMRALSTRNDEPDRASRPFDEQRDGFVLGEGAGILVLEELERARQRGAAIYAEVVGYGMSADAYHMTQPDPEAKGVAICMQRALDDAGLRTDEVAYVNAHGTSTPYNDKYETLAIKKVFGDHAYRLAVSSTKSMTGHLLGAAGGVEGVFTALAVRHGVVPPTRNWEHLDADCDLDYVPNEARRMPVRVAMSNSLGFGGTNACVVFKQYTEPI</sequence>
<dbReference type="CDD" id="cd00834">
    <property type="entry name" value="KAS_I_II"/>
    <property type="match status" value="1"/>
</dbReference>
<feature type="domain" description="Cyclic nucleotide-binding" evidence="11">
    <location>
        <begin position="181"/>
        <end position="229"/>
    </location>
</feature>
<dbReference type="InterPro" id="IPR000595">
    <property type="entry name" value="cNMP-bd_dom"/>
</dbReference>
<dbReference type="Gene3D" id="3.40.47.10">
    <property type="match status" value="1"/>
</dbReference>
<dbReference type="GO" id="GO:0005829">
    <property type="term" value="C:cytosol"/>
    <property type="evidence" value="ECO:0007669"/>
    <property type="project" value="TreeGrafter"/>
</dbReference>
<dbReference type="InterPro" id="IPR020841">
    <property type="entry name" value="PKS_Beta-ketoAc_synthase_dom"/>
</dbReference>
<dbReference type="InterPro" id="IPR000794">
    <property type="entry name" value="Beta-ketoacyl_synthase"/>
</dbReference>
<dbReference type="PANTHER" id="PTHR11712:SF336">
    <property type="entry name" value="3-OXOACYL-[ACYL-CARRIER-PROTEIN] SYNTHASE, MITOCHONDRIAL"/>
    <property type="match status" value="1"/>
</dbReference>
<dbReference type="InterPro" id="IPR014030">
    <property type="entry name" value="Ketoacyl_synth_N"/>
</dbReference>
<keyword evidence="14" id="KW-1185">Reference proteome</keyword>
<dbReference type="SMART" id="SM00825">
    <property type="entry name" value="PKS_KS"/>
    <property type="match status" value="1"/>
</dbReference>
<dbReference type="PROSITE" id="PS52004">
    <property type="entry name" value="KS3_2"/>
    <property type="match status" value="1"/>
</dbReference>
<comment type="caution">
    <text evidence="13">The sequence shown here is derived from an EMBL/GenBank/DDBJ whole genome shotgun (WGS) entry which is preliminary data.</text>
</comment>
<dbReference type="Proteomes" id="UP001174909">
    <property type="component" value="Unassembled WGS sequence"/>
</dbReference>
<dbReference type="EMBL" id="CASHTH010002766">
    <property type="protein sequence ID" value="CAI8035013.1"/>
    <property type="molecule type" value="Genomic_DNA"/>
</dbReference>
<reference evidence="13" key="1">
    <citation type="submission" date="2023-03" db="EMBL/GenBank/DDBJ databases">
        <authorList>
            <person name="Steffen K."/>
            <person name="Cardenas P."/>
        </authorList>
    </citation>
    <scope>NUCLEOTIDE SEQUENCE</scope>
</reference>
<feature type="active site" description="For beta-ketoacyl synthase activity" evidence="9">
    <location>
        <position position="173"/>
    </location>
</feature>